<reference evidence="5" key="2">
    <citation type="submission" date="2022-01" db="EMBL/GenBank/DDBJ databases">
        <authorList>
            <person name="Hirooka S."/>
            <person name="Miyagishima S.Y."/>
        </authorList>
    </citation>
    <scope>NUCLEOTIDE SEQUENCE</scope>
    <source>
        <strain evidence="5">NBRC 102759</strain>
    </source>
</reference>
<evidence type="ECO:0000313" key="6">
    <source>
        <dbReference type="Proteomes" id="UP001061958"/>
    </source>
</evidence>
<dbReference type="AlphaFoldDB" id="A0A9C7Q082"/>
<dbReference type="Gene3D" id="3.20.20.190">
    <property type="entry name" value="Phosphatidylinositol (PI) phosphodiesterase"/>
    <property type="match status" value="1"/>
</dbReference>
<accession>A0A9C7Q082</accession>
<proteinExistence type="predicted"/>
<dbReference type="EMBL" id="BQMJ01000040">
    <property type="protein sequence ID" value="GJQ13112.1"/>
    <property type="molecule type" value="Genomic_DNA"/>
</dbReference>
<keyword evidence="4" id="KW-0472">Membrane</keyword>
<evidence type="ECO:0000256" key="1">
    <source>
        <dbReference type="ARBA" id="ARBA00004370"/>
    </source>
</evidence>
<dbReference type="GO" id="GO:0016020">
    <property type="term" value="C:membrane"/>
    <property type="evidence" value="ECO:0007669"/>
    <property type="project" value="UniProtKB-SubCell"/>
</dbReference>
<organism evidence="5 6">
    <name type="scientific">Galdieria partita</name>
    <dbReference type="NCBI Taxonomy" id="83374"/>
    <lineage>
        <taxon>Eukaryota</taxon>
        <taxon>Rhodophyta</taxon>
        <taxon>Bangiophyceae</taxon>
        <taxon>Galdieriales</taxon>
        <taxon>Galdieriaceae</taxon>
        <taxon>Galdieria</taxon>
    </lineage>
</organism>
<dbReference type="OrthoDB" id="7984201at2759"/>
<dbReference type="SUPFAM" id="SSF51695">
    <property type="entry name" value="PLC-like phosphodiesterases"/>
    <property type="match status" value="1"/>
</dbReference>
<keyword evidence="2" id="KW-0812">Transmembrane</keyword>
<dbReference type="Proteomes" id="UP001061958">
    <property type="component" value="Unassembled WGS sequence"/>
</dbReference>
<evidence type="ECO:0000256" key="4">
    <source>
        <dbReference type="ARBA" id="ARBA00023136"/>
    </source>
</evidence>
<dbReference type="PANTHER" id="PTHR35518:SF2">
    <property type="entry name" value="MAINTENANCE OF TELOMERE CAPPING PROTEIN 6"/>
    <property type="match status" value="1"/>
</dbReference>
<comment type="caution">
    <text evidence="5">The sequence shown here is derived from an EMBL/GenBank/DDBJ whole genome shotgun (WGS) entry which is preliminary data.</text>
</comment>
<comment type="subcellular location">
    <subcellularLocation>
        <location evidence="1">Membrane</location>
    </subcellularLocation>
</comment>
<keyword evidence="3" id="KW-1133">Transmembrane helix</keyword>
<dbReference type="GO" id="GO:0008081">
    <property type="term" value="F:phosphoric diester hydrolase activity"/>
    <property type="evidence" value="ECO:0007669"/>
    <property type="project" value="InterPro"/>
</dbReference>
<sequence>MSSFFNYLLRLDTHFKPFKLWPLIFIGLLLFISRDSGEQQLIPLLYQQQSLYKDIPLPAVQVAGTHNSYCSTSYGYNLCNNGEIPRHFLSLTEQLDRGFRLLELDVHYIPQLSEANSTSKTDAIDSSAFRLCHPCGDGCFWLSLICLKSIPDYGKGHRGCSKHALTLEKAFCEIIEWLRRHPDEFVFLYLDSFIDDVAAGIALNECTENWSQSLAFSQQDLAIWRTNNGISSDTYDSWPSIRQLLEMGKQLIIDSRIDNTVVNENSFIFPDLSNIRWPYSQLQYLKPLHEQMTKNLSLNEGAFQRSLQSEDSRVGCGIRTLSESEQTIGVYSPYFSRMVWEGHLTGRAWKWLKDAVHCGYSFRVDVPNFSTWNRILRIFEWSFSTVGSSQWVKGHSCTKLTTERWKTVSNDENDWASVACVCEEWYSKNYLSARGYRQSWWCTSSSYPCLSKMQGNQLCNQSKPSSCASASFSSPVTALENEILKYTMKDYGVDSVWIASNDH</sequence>
<dbReference type="InterPro" id="IPR051008">
    <property type="entry name" value="Telomere_Capping_Maintenance"/>
</dbReference>
<evidence type="ECO:0000313" key="5">
    <source>
        <dbReference type="EMBL" id="GJQ13112.1"/>
    </source>
</evidence>
<gene>
    <name evidence="5" type="ORF">GpartN1_g4903.t1</name>
</gene>
<protein>
    <submittedName>
        <fullName evidence="5">Uncharacterized protein</fullName>
    </submittedName>
</protein>
<dbReference type="InterPro" id="IPR017946">
    <property type="entry name" value="PLC-like_Pdiesterase_TIM-brl"/>
</dbReference>
<dbReference type="GO" id="GO:0006629">
    <property type="term" value="P:lipid metabolic process"/>
    <property type="evidence" value="ECO:0007669"/>
    <property type="project" value="InterPro"/>
</dbReference>
<evidence type="ECO:0000256" key="3">
    <source>
        <dbReference type="ARBA" id="ARBA00022989"/>
    </source>
</evidence>
<reference evidence="5" key="1">
    <citation type="journal article" date="2022" name="Proc. Natl. Acad. Sci. U.S.A.">
        <title>Life cycle and functional genomics of the unicellular red alga Galdieria for elucidating algal and plant evolution and industrial use.</title>
        <authorList>
            <person name="Hirooka S."/>
            <person name="Itabashi T."/>
            <person name="Ichinose T.M."/>
            <person name="Onuma R."/>
            <person name="Fujiwara T."/>
            <person name="Yamashita S."/>
            <person name="Jong L.W."/>
            <person name="Tomita R."/>
            <person name="Iwane A.H."/>
            <person name="Miyagishima S.Y."/>
        </authorList>
    </citation>
    <scope>NUCLEOTIDE SEQUENCE</scope>
    <source>
        <strain evidence="5">NBRC 102759</strain>
    </source>
</reference>
<name>A0A9C7Q082_9RHOD</name>
<evidence type="ECO:0000256" key="2">
    <source>
        <dbReference type="ARBA" id="ARBA00022692"/>
    </source>
</evidence>
<dbReference type="PANTHER" id="PTHR35518">
    <property type="entry name" value="MAINTENANCE OF TELOMOERE CAPPING"/>
    <property type="match status" value="1"/>
</dbReference>
<keyword evidence="6" id="KW-1185">Reference proteome</keyword>